<proteinExistence type="predicted"/>
<organism evidence="1 2">
    <name type="scientific">Pomacea canaliculata</name>
    <name type="common">Golden apple snail</name>
    <dbReference type="NCBI Taxonomy" id="400727"/>
    <lineage>
        <taxon>Eukaryota</taxon>
        <taxon>Metazoa</taxon>
        <taxon>Spiralia</taxon>
        <taxon>Lophotrochozoa</taxon>
        <taxon>Mollusca</taxon>
        <taxon>Gastropoda</taxon>
        <taxon>Caenogastropoda</taxon>
        <taxon>Architaenioglossa</taxon>
        <taxon>Ampullarioidea</taxon>
        <taxon>Ampullariidae</taxon>
        <taxon>Pomacea</taxon>
    </lineage>
</organism>
<dbReference type="EMBL" id="PZQS01000005">
    <property type="protein sequence ID" value="PVD30399.1"/>
    <property type="molecule type" value="Genomic_DNA"/>
</dbReference>
<reference evidence="1 2" key="1">
    <citation type="submission" date="2018-04" db="EMBL/GenBank/DDBJ databases">
        <title>The genome of golden apple snail Pomacea canaliculata provides insight into stress tolerance and invasive adaptation.</title>
        <authorList>
            <person name="Liu C."/>
            <person name="Liu B."/>
            <person name="Ren Y."/>
            <person name="Zhang Y."/>
            <person name="Wang H."/>
            <person name="Li S."/>
            <person name="Jiang F."/>
            <person name="Yin L."/>
            <person name="Zhang G."/>
            <person name="Qian W."/>
            <person name="Fan W."/>
        </authorList>
    </citation>
    <scope>NUCLEOTIDE SEQUENCE [LARGE SCALE GENOMIC DNA]</scope>
    <source>
        <strain evidence="1">SZHN2017</strain>
        <tissue evidence="1">Muscle</tissue>
    </source>
</reference>
<sequence length="125" mass="13458">MSATNEEVVDAIVIHLPRVLVSLAFGFTLLRPVVLSLEVVVNAGPQRKLGAAGKTCQQVQAEVRPLLTIAKVGVGVLADSRVGAVHSGKTVCNQAERCRAAQRWQQSDAACRSLDDLPWSRDQDE</sequence>
<accession>A0A2T7PAF8</accession>
<gene>
    <name evidence="1" type="ORF">C0Q70_09665</name>
</gene>
<protein>
    <submittedName>
        <fullName evidence="1">Uncharacterized protein</fullName>
    </submittedName>
</protein>
<comment type="caution">
    <text evidence="1">The sequence shown here is derived from an EMBL/GenBank/DDBJ whole genome shotgun (WGS) entry which is preliminary data.</text>
</comment>
<evidence type="ECO:0000313" key="1">
    <source>
        <dbReference type="EMBL" id="PVD30399.1"/>
    </source>
</evidence>
<keyword evidence="2" id="KW-1185">Reference proteome</keyword>
<name>A0A2T7PAF8_POMCA</name>
<evidence type="ECO:0000313" key="2">
    <source>
        <dbReference type="Proteomes" id="UP000245119"/>
    </source>
</evidence>
<dbReference type="AlphaFoldDB" id="A0A2T7PAF8"/>
<dbReference type="Proteomes" id="UP000245119">
    <property type="component" value="Linkage Group LG5"/>
</dbReference>